<dbReference type="PANTHER" id="PTHR43133:SF8">
    <property type="entry name" value="RNA POLYMERASE SIGMA FACTOR HI_1459-RELATED"/>
    <property type="match status" value="1"/>
</dbReference>
<dbReference type="InterPro" id="IPR013325">
    <property type="entry name" value="RNA_pol_sigma_r2"/>
</dbReference>
<keyword evidence="5 6" id="KW-0804">Transcription</keyword>
<dbReference type="InterPro" id="IPR000838">
    <property type="entry name" value="RNA_pol_sigma70_ECF_CS"/>
</dbReference>
<keyword evidence="10" id="KW-1185">Reference proteome</keyword>
<evidence type="ECO:0000259" key="7">
    <source>
        <dbReference type="Pfam" id="PF04542"/>
    </source>
</evidence>
<gene>
    <name evidence="9" type="ORF">GBA65_13910</name>
</gene>
<dbReference type="InterPro" id="IPR007627">
    <property type="entry name" value="RNA_pol_sigma70_r2"/>
</dbReference>
<dbReference type="InterPro" id="IPR014284">
    <property type="entry name" value="RNA_pol_sigma-70_dom"/>
</dbReference>
<evidence type="ECO:0000256" key="3">
    <source>
        <dbReference type="ARBA" id="ARBA00023082"/>
    </source>
</evidence>
<evidence type="ECO:0000313" key="10">
    <source>
        <dbReference type="Proteomes" id="UP000502706"/>
    </source>
</evidence>
<keyword evidence="4 6" id="KW-0238">DNA-binding</keyword>
<evidence type="ECO:0000313" key="9">
    <source>
        <dbReference type="EMBL" id="QIN79425.1"/>
    </source>
</evidence>
<evidence type="ECO:0000256" key="6">
    <source>
        <dbReference type="RuleBase" id="RU000716"/>
    </source>
</evidence>
<dbReference type="InterPro" id="IPR013324">
    <property type="entry name" value="RNA_pol_sigma_r3/r4-like"/>
</dbReference>
<evidence type="ECO:0000259" key="8">
    <source>
        <dbReference type="Pfam" id="PF08281"/>
    </source>
</evidence>
<dbReference type="GO" id="GO:0006352">
    <property type="term" value="P:DNA-templated transcription initiation"/>
    <property type="evidence" value="ECO:0007669"/>
    <property type="project" value="InterPro"/>
</dbReference>
<evidence type="ECO:0000256" key="4">
    <source>
        <dbReference type="ARBA" id="ARBA00023125"/>
    </source>
</evidence>
<evidence type="ECO:0000256" key="5">
    <source>
        <dbReference type="ARBA" id="ARBA00023163"/>
    </source>
</evidence>
<dbReference type="NCBIfam" id="TIGR02937">
    <property type="entry name" value="sigma70-ECF"/>
    <property type="match status" value="1"/>
</dbReference>
<evidence type="ECO:0000256" key="2">
    <source>
        <dbReference type="ARBA" id="ARBA00023015"/>
    </source>
</evidence>
<dbReference type="SUPFAM" id="SSF88659">
    <property type="entry name" value="Sigma3 and sigma4 domains of RNA polymerase sigma factors"/>
    <property type="match status" value="1"/>
</dbReference>
<dbReference type="EMBL" id="CP045121">
    <property type="protein sequence ID" value="QIN79425.1"/>
    <property type="molecule type" value="Genomic_DNA"/>
</dbReference>
<comment type="similarity">
    <text evidence="1 6">Belongs to the sigma-70 factor family. ECF subfamily.</text>
</comment>
<dbReference type="PROSITE" id="PS01063">
    <property type="entry name" value="SIGMA70_ECF"/>
    <property type="match status" value="1"/>
</dbReference>
<dbReference type="GO" id="GO:0016987">
    <property type="term" value="F:sigma factor activity"/>
    <property type="evidence" value="ECO:0007669"/>
    <property type="project" value="UniProtKB-KW"/>
</dbReference>
<dbReference type="CDD" id="cd06171">
    <property type="entry name" value="Sigma70_r4"/>
    <property type="match status" value="1"/>
</dbReference>
<dbReference type="KEGG" id="rmar:GBA65_13910"/>
<dbReference type="InterPro" id="IPR036388">
    <property type="entry name" value="WH-like_DNA-bd_sf"/>
</dbReference>
<dbReference type="Pfam" id="PF08281">
    <property type="entry name" value="Sigma70_r4_2"/>
    <property type="match status" value="1"/>
</dbReference>
<name>A0A6G8PZ19_9ACTN</name>
<dbReference type="Proteomes" id="UP000502706">
    <property type="component" value="Chromosome"/>
</dbReference>
<feature type="domain" description="RNA polymerase sigma-70 region 2" evidence="7">
    <location>
        <begin position="75"/>
        <end position="141"/>
    </location>
</feature>
<dbReference type="Gene3D" id="1.10.10.10">
    <property type="entry name" value="Winged helix-like DNA-binding domain superfamily/Winged helix DNA-binding domain"/>
    <property type="match status" value="1"/>
</dbReference>
<dbReference type="GO" id="GO:0003677">
    <property type="term" value="F:DNA binding"/>
    <property type="evidence" value="ECO:0007669"/>
    <property type="project" value="UniProtKB-KW"/>
</dbReference>
<feature type="domain" description="RNA polymerase sigma factor 70 region 4 type 2" evidence="8">
    <location>
        <begin position="170"/>
        <end position="220"/>
    </location>
</feature>
<dbReference type="InterPro" id="IPR039425">
    <property type="entry name" value="RNA_pol_sigma-70-like"/>
</dbReference>
<keyword evidence="2 6" id="KW-0805">Transcription regulation</keyword>
<evidence type="ECO:0000256" key="1">
    <source>
        <dbReference type="ARBA" id="ARBA00010641"/>
    </source>
</evidence>
<proteinExistence type="inferred from homology"/>
<organism evidence="9 10">
    <name type="scientific">Rubrobacter marinus</name>
    <dbReference type="NCBI Taxonomy" id="2653852"/>
    <lineage>
        <taxon>Bacteria</taxon>
        <taxon>Bacillati</taxon>
        <taxon>Actinomycetota</taxon>
        <taxon>Rubrobacteria</taxon>
        <taxon>Rubrobacterales</taxon>
        <taxon>Rubrobacteraceae</taxon>
        <taxon>Rubrobacter</taxon>
    </lineage>
</organism>
<dbReference type="Gene3D" id="1.10.1740.10">
    <property type="match status" value="1"/>
</dbReference>
<dbReference type="PANTHER" id="PTHR43133">
    <property type="entry name" value="RNA POLYMERASE ECF-TYPE SIGMA FACTO"/>
    <property type="match status" value="1"/>
</dbReference>
<keyword evidence="3 6" id="KW-0731">Sigma factor</keyword>
<dbReference type="AlphaFoldDB" id="A0A6G8PZ19"/>
<sequence length="236" mass="26558">MYPRFSHTVGIFSDLSGNFAVETAYKLTGMEHAANMTVGGWRERIKRLSVGRARLSDNELVARSLEGDVRSYEELVKRYERLVGRVIYPYAGRDAAVEDLTQETFLRAYDRLSTFNPDYRFKTWLLAIANNLGIDTLRRRRDVVEFNPDLHGRVTRGPEAAAAQAELSKSVRDAVVSLPEAYSVPLVLRYAEGLSYAEIAEILEISIPALKSRLFRARNMLAGSLEDERPIGSGAR</sequence>
<dbReference type="InterPro" id="IPR013249">
    <property type="entry name" value="RNA_pol_sigma70_r4_t2"/>
</dbReference>
<dbReference type="SUPFAM" id="SSF88946">
    <property type="entry name" value="Sigma2 domain of RNA polymerase sigma factors"/>
    <property type="match status" value="1"/>
</dbReference>
<protein>
    <recommendedName>
        <fullName evidence="6">RNA polymerase sigma factor</fullName>
    </recommendedName>
</protein>
<accession>A0A6G8PZ19</accession>
<dbReference type="Pfam" id="PF04542">
    <property type="entry name" value="Sigma70_r2"/>
    <property type="match status" value="1"/>
</dbReference>
<reference evidence="9 10" key="1">
    <citation type="submission" date="2019-10" db="EMBL/GenBank/DDBJ databases">
        <title>Rubrobacter sp nov SCSIO 52915 isolated from a deep-sea sediment in the South China Sea.</title>
        <authorList>
            <person name="Chen R.W."/>
        </authorList>
    </citation>
    <scope>NUCLEOTIDE SEQUENCE [LARGE SCALE GENOMIC DNA]</scope>
    <source>
        <strain evidence="9 10">SCSIO 52915</strain>
    </source>
</reference>
<dbReference type="GO" id="GO:0006950">
    <property type="term" value="P:response to stress"/>
    <property type="evidence" value="ECO:0007669"/>
    <property type="project" value="UniProtKB-ARBA"/>
</dbReference>